<dbReference type="Gene3D" id="3.40.50.2300">
    <property type="match status" value="2"/>
</dbReference>
<dbReference type="InterPro" id="IPR025997">
    <property type="entry name" value="SBP_2_dom"/>
</dbReference>
<dbReference type="InterPro" id="IPR050555">
    <property type="entry name" value="Bact_Solute-Bind_Prot2"/>
</dbReference>
<dbReference type="OrthoDB" id="9769193at2"/>
<dbReference type="SUPFAM" id="SSF53822">
    <property type="entry name" value="Periplasmic binding protein-like I"/>
    <property type="match status" value="1"/>
</dbReference>
<dbReference type="PANTHER" id="PTHR30036:SF1">
    <property type="entry name" value="D-XYLOSE-BINDING PERIPLASMIC PROTEIN"/>
    <property type="match status" value="1"/>
</dbReference>
<organism evidence="4 5">
    <name type="scientific">Clostridium uliginosum</name>
    <dbReference type="NCBI Taxonomy" id="119641"/>
    <lineage>
        <taxon>Bacteria</taxon>
        <taxon>Bacillati</taxon>
        <taxon>Bacillota</taxon>
        <taxon>Clostridia</taxon>
        <taxon>Eubacteriales</taxon>
        <taxon>Clostridiaceae</taxon>
        <taxon>Clostridium</taxon>
    </lineage>
</organism>
<dbReference type="GO" id="GO:0030246">
    <property type="term" value="F:carbohydrate binding"/>
    <property type="evidence" value="ECO:0007669"/>
    <property type="project" value="TreeGrafter"/>
</dbReference>
<dbReference type="STRING" id="119641.SAMN05421842_104106"/>
<evidence type="ECO:0000256" key="2">
    <source>
        <dbReference type="ARBA" id="ARBA00022729"/>
    </source>
</evidence>
<protein>
    <submittedName>
        <fullName evidence="4">D-xylose transport system substrate-binding protein</fullName>
    </submittedName>
</protein>
<evidence type="ECO:0000259" key="3">
    <source>
        <dbReference type="Pfam" id="PF13407"/>
    </source>
</evidence>
<dbReference type="PANTHER" id="PTHR30036">
    <property type="entry name" value="D-XYLOSE-BINDING PERIPLASMIC PROTEIN"/>
    <property type="match status" value="1"/>
</dbReference>
<gene>
    <name evidence="4" type="ORF">SAMN05421842_104106</name>
</gene>
<name>A0A1I1JQD2_9CLOT</name>
<dbReference type="CDD" id="cd19992">
    <property type="entry name" value="PBP1_ABC_xylose_binding-like"/>
    <property type="match status" value="1"/>
</dbReference>
<keyword evidence="5" id="KW-1185">Reference proteome</keyword>
<evidence type="ECO:0000313" key="4">
    <source>
        <dbReference type="EMBL" id="SFC50152.1"/>
    </source>
</evidence>
<dbReference type="RefSeq" id="WP_090089142.1">
    <property type="nucleotide sequence ID" value="NZ_FOMG01000004.1"/>
</dbReference>
<dbReference type="EMBL" id="FOMG01000004">
    <property type="protein sequence ID" value="SFC50152.1"/>
    <property type="molecule type" value="Genomic_DNA"/>
</dbReference>
<reference evidence="4 5" key="1">
    <citation type="submission" date="2016-10" db="EMBL/GenBank/DDBJ databases">
        <authorList>
            <person name="de Groot N.N."/>
        </authorList>
    </citation>
    <scope>NUCLEOTIDE SEQUENCE [LARGE SCALE GENOMIC DNA]</scope>
    <source>
        <strain evidence="4 5">DSM 12992</strain>
    </source>
</reference>
<dbReference type="Proteomes" id="UP000199263">
    <property type="component" value="Unassembled WGS sequence"/>
</dbReference>
<keyword evidence="2" id="KW-0732">Signal</keyword>
<dbReference type="Pfam" id="PF13407">
    <property type="entry name" value="Peripla_BP_4"/>
    <property type="match status" value="1"/>
</dbReference>
<evidence type="ECO:0000256" key="1">
    <source>
        <dbReference type="ARBA" id="ARBA00004196"/>
    </source>
</evidence>
<accession>A0A1I1JQD2</accession>
<proteinExistence type="predicted"/>
<dbReference type="GO" id="GO:0030288">
    <property type="term" value="C:outer membrane-bounded periplasmic space"/>
    <property type="evidence" value="ECO:0007669"/>
    <property type="project" value="TreeGrafter"/>
</dbReference>
<dbReference type="AlphaFoldDB" id="A0A1I1JQD2"/>
<feature type="domain" description="Periplasmic binding protein" evidence="3">
    <location>
        <begin position="38"/>
        <end position="292"/>
    </location>
</feature>
<sequence length="340" mass="38033">MYLSIPDVFFVPVSYYEEDVLNIKKSVKNSQRKEIVIGVALISQREDRWVREKIAMEEYANKKGVTLKLENAEYDFAKQVEQVDYLISQGIDVLILLPVDESNLNSADMVQKAHEAGIKVISYDALIRNSDVDLYISFNNERVGELQGRFLIEKVPKGIYFIMYGTPDIWFKKGAMKYIQPLADVGNIRIVADKAIKGWDPRLAFNIVKDVLDENKNKIDAILAPNDPIAGVTIQVLKERGLAGKVAVTGQDADLAAVRRIIEGTQSMTVFKDTRELGKTAIDAAIKLANGEPIDITKMVNNGKIDLPSILIAPIAIDKNNIKSVLIDSGYLKESEVYQR</sequence>
<dbReference type="InterPro" id="IPR028082">
    <property type="entry name" value="Peripla_BP_I"/>
</dbReference>
<evidence type="ECO:0000313" key="5">
    <source>
        <dbReference type="Proteomes" id="UP000199263"/>
    </source>
</evidence>
<comment type="subcellular location">
    <subcellularLocation>
        <location evidence="1">Cell envelope</location>
    </subcellularLocation>
</comment>